<protein>
    <submittedName>
        <fullName evidence="2">Uncharacterized protein</fullName>
    </submittedName>
</protein>
<proteinExistence type="predicted"/>
<dbReference type="EMBL" id="JACHJL010000008">
    <property type="protein sequence ID" value="MBB5936589.1"/>
    <property type="molecule type" value="Genomic_DNA"/>
</dbReference>
<dbReference type="AlphaFoldDB" id="A0A7W9QAJ7"/>
<keyword evidence="3" id="KW-1185">Reference proteome</keyword>
<name>A0A7W9QAJ7_9ACTN</name>
<evidence type="ECO:0000313" key="2">
    <source>
        <dbReference type="EMBL" id="MBB5936589.1"/>
    </source>
</evidence>
<comment type="caution">
    <text evidence="2">The sequence shown here is derived from an EMBL/GenBank/DDBJ whole genome shotgun (WGS) entry which is preliminary data.</text>
</comment>
<accession>A0A7W9QAJ7</accession>
<gene>
    <name evidence="2" type="ORF">FHS42_003664</name>
</gene>
<evidence type="ECO:0000313" key="3">
    <source>
        <dbReference type="Proteomes" id="UP000588098"/>
    </source>
</evidence>
<organism evidence="2 3">
    <name type="scientific">Streptomyces zagrosensis</name>
    <dbReference type="NCBI Taxonomy" id="1042984"/>
    <lineage>
        <taxon>Bacteria</taxon>
        <taxon>Bacillati</taxon>
        <taxon>Actinomycetota</taxon>
        <taxon>Actinomycetes</taxon>
        <taxon>Kitasatosporales</taxon>
        <taxon>Streptomycetaceae</taxon>
        <taxon>Streptomyces</taxon>
    </lineage>
</organism>
<reference evidence="2 3" key="1">
    <citation type="submission" date="2020-08" db="EMBL/GenBank/DDBJ databases">
        <title>Genomic Encyclopedia of Type Strains, Phase III (KMG-III): the genomes of soil and plant-associated and newly described type strains.</title>
        <authorList>
            <person name="Whitman W."/>
        </authorList>
    </citation>
    <scope>NUCLEOTIDE SEQUENCE [LARGE SCALE GENOMIC DNA]</scope>
    <source>
        <strain evidence="2 3">CECT 8305</strain>
    </source>
</reference>
<dbReference type="Proteomes" id="UP000588098">
    <property type="component" value="Unassembled WGS sequence"/>
</dbReference>
<feature type="region of interest" description="Disordered" evidence="1">
    <location>
        <begin position="1"/>
        <end position="23"/>
    </location>
</feature>
<sequence>MACRRTVRDVVKKRGTHRGERTPGQEAITTVSVVGAEVLTAVWGRVGMAHPPQKSRVGAPRHIMSSETIHYG</sequence>
<evidence type="ECO:0000256" key="1">
    <source>
        <dbReference type="SAM" id="MobiDB-lite"/>
    </source>
</evidence>